<dbReference type="InterPro" id="IPR043968">
    <property type="entry name" value="SGNH"/>
</dbReference>
<feature type="domain" description="Acyltransferase 3" evidence="2">
    <location>
        <begin position="18"/>
        <end position="349"/>
    </location>
</feature>
<dbReference type="AlphaFoldDB" id="K9ZGM7"/>
<keyword evidence="5" id="KW-1185">Reference proteome</keyword>
<dbReference type="Proteomes" id="UP000010474">
    <property type="component" value="Chromosome"/>
</dbReference>
<dbReference type="InterPro" id="IPR002656">
    <property type="entry name" value="Acyl_transf_3_dom"/>
</dbReference>
<dbReference type="PATRIC" id="fig|272123.3.peg.2435"/>
<dbReference type="GO" id="GO:0016747">
    <property type="term" value="F:acyltransferase activity, transferring groups other than amino-acyl groups"/>
    <property type="evidence" value="ECO:0007669"/>
    <property type="project" value="InterPro"/>
</dbReference>
<feature type="transmembrane region" description="Helical" evidence="1">
    <location>
        <begin position="241"/>
        <end position="260"/>
    </location>
</feature>
<dbReference type="HOGENOM" id="CLU_005679_10_3_3"/>
<feature type="transmembrane region" description="Helical" evidence="1">
    <location>
        <begin position="266"/>
        <end position="289"/>
    </location>
</feature>
<organism evidence="4 5">
    <name type="scientific">Anabaena cylindrica (strain ATCC 27899 / PCC 7122)</name>
    <dbReference type="NCBI Taxonomy" id="272123"/>
    <lineage>
        <taxon>Bacteria</taxon>
        <taxon>Bacillati</taxon>
        <taxon>Cyanobacteriota</taxon>
        <taxon>Cyanophyceae</taxon>
        <taxon>Nostocales</taxon>
        <taxon>Nostocaceae</taxon>
        <taxon>Anabaena</taxon>
    </lineage>
</organism>
<dbReference type="SUPFAM" id="SSF52266">
    <property type="entry name" value="SGNH hydrolase"/>
    <property type="match status" value="1"/>
</dbReference>
<dbReference type="eggNOG" id="COG1835">
    <property type="taxonomic scope" value="Bacteria"/>
</dbReference>
<dbReference type="InterPro" id="IPR050879">
    <property type="entry name" value="Acyltransferase_3"/>
</dbReference>
<keyword evidence="4" id="KW-0808">Transferase</keyword>
<evidence type="ECO:0000313" key="5">
    <source>
        <dbReference type="Proteomes" id="UP000010474"/>
    </source>
</evidence>
<evidence type="ECO:0000259" key="2">
    <source>
        <dbReference type="Pfam" id="PF01757"/>
    </source>
</evidence>
<dbReference type="EMBL" id="CP003659">
    <property type="protein sequence ID" value="AFZ57692.1"/>
    <property type="molecule type" value="Genomic_DNA"/>
</dbReference>
<dbReference type="GO" id="GO:0016020">
    <property type="term" value="C:membrane"/>
    <property type="evidence" value="ECO:0007669"/>
    <property type="project" value="TreeGrafter"/>
</dbReference>
<dbReference type="Pfam" id="PF01757">
    <property type="entry name" value="Acyl_transf_3"/>
    <property type="match status" value="1"/>
</dbReference>
<evidence type="ECO:0000259" key="3">
    <source>
        <dbReference type="Pfam" id="PF19040"/>
    </source>
</evidence>
<protein>
    <submittedName>
        <fullName evidence="4">Acyltransferase 3</fullName>
    </submittedName>
</protein>
<dbReference type="PANTHER" id="PTHR23028:SF53">
    <property type="entry name" value="ACYL_TRANSF_3 DOMAIN-CONTAINING PROTEIN"/>
    <property type="match status" value="1"/>
</dbReference>
<gene>
    <name evidence="4" type="ordered locus">Anacy_2232</name>
</gene>
<dbReference type="STRING" id="272123.Anacy_2232"/>
<dbReference type="Pfam" id="PF19040">
    <property type="entry name" value="SGNH"/>
    <property type="match status" value="1"/>
</dbReference>
<dbReference type="RefSeq" id="WP_015214328.1">
    <property type="nucleotide sequence ID" value="NC_019771.1"/>
</dbReference>
<feature type="transmembrane region" description="Helical" evidence="1">
    <location>
        <begin position="149"/>
        <end position="170"/>
    </location>
</feature>
<reference evidence="5" key="1">
    <citation type="journal article" date="2013" name="Proc. Natl. Acad. Sci. U.S.A.">
        <title>Improving the coverage of the cyanobacterial phylum using diversity-driven genome sequencing.</title>
        <authorList>
            <person name="Shih P.M."/>
            <person name="Wu D."/>
            <person name="Latifi A."/>
            <person name="Axen S.D."/>
            <person name="Fewer D.P."/>
            <person name="Talla E."/>
            <person name="Calteau A."/>
            <person name="Cai F."/>
            <person name="Tandeau de Marsac N."/>
            <person name="Rippka R."/>
            <person name="Herdman M."/>
            <person name="Sivonen K."/>
            <person name="Coursin T."/>
            <person name="Laurent T."/>
            <person name="Goodwin L."/>
            <person name="Nolan M."/>
            <person name="Davenport K.W."/>
            <person name="Han C.S."/>
            <person name="Rubin E.M."/>
            <person name="Eisen J.A."/>
            <person name="Woyke T."/>
            <person name="Gugger M."/>
            <person name="Kerfeld C.A."/>
        </authorList>
    </citation>
    <scope>NUCLEOTIDE SEQUENCE [LARGE SCALE GENOMIC DNA]</scope>
    <source>
        <strain evidence="5">ATCC 27899 / PCC 7122</strain>
    </source>
</reference>
<feature type="domain" description="SGNH" evidence="3">
    <location>
        <begin position="428"/>
        <end position="687"/>
    </location>
</feature>
<feature type="transmembrane region" description="Helical" evidence="1">
    <location>
        <begin position="85"/>
        <end position="107"/>
    </location>
</feature>
<feature type="transmembrane region" description="Helical" evidence="1">
    <location>
        <begin position="182"/>
        <end position="201"/>
    </location>
</feature>
<accession>K9ZGM7</accession>
<evidence type="ECO:0000313" key="4">
    <source>
        <dbReference type="EMBL" id="AFZ57692.1"/>
    </source>
</evidence>
<proteinExistence type="predicted"/>
<feature type="transmembrane region" description="Helical" evidence="1">
    <location>
        <begin position="42"/>
        <end position="64"/>
    </location>
</feature>
<feature type="transmembrane region" description="Helical" evidence="1">
    <location>
        <begin position="364"/>
        <end position="385"/>
    </location>
</feature>
<feature type="transmembrane region" description="Helical" evidence="1">
    <location>
        <begin position="332"/>
        <end position="352"/>
    </location>
</feature>
<dbReference type="PANTHER" id="PTHR23028">
    <property type="entry name" value="ACETYLTRANSFERASE"/>
    <property type="match status" value="1"/>
</dbReference>
<keyword evidence="1" id="KW-0812">Transmembrane</keyword>
<dbReference type="KEGG" id="acy:Anacy_2232"/>
<feature type="transmembrane region" description="Helical" evidence="1">
    <location>
        <begin position="309"/>
        <end position="326"/>
    </location>
</feature>
<keyword evidence="1" id="KW-1133">Transmembrane helix</keyword>
<sequence length="710" mass="81402">MQLQKSEANTNLFSYRPDIDALRGLAVIAVLIYHLNNDWLPGGFVGVDIFFAISGYVVSASILRRESKGLIRDTFEFYKRRIKRLFPALVACILITSLFISLLVWPIETGKFYLTGLHALVGLSNIYLMDITKGYFDIDSSLNPFTHTWSLGVEEQFYLIFPFLLFAIYGKEKQITNKKRTIILFLSFALFIIIAGLITAYKPEWNYYSLGSRIWEMEIGSILFILQSNNHLKIITHNKKTNIIIQLFSIFLIIVTFFVTPNNSLFPFPLAIPVIVGTLLFITCGSSMYANINKAIGKSYLTYVGKTSYSLYLWHWPIFVLFNWTVGLNSILTYFAATSLTILFSLISYYCLEQPIRKSKINQSKVIFGSVLIAIVSVIITVGSLQEVFHDNFYLKRESYIKTTSLERYLVADKVNKNLNLKAIFSNCLANENHPNIDFEHCRRRGIKSISSSPQIFLIGDSHAHSLLPMLEVNNTLINHDLFFFGNQFCPININMTRSISSNLCRLNTDKILKYIEQKANNNSLLIIHSRYSPFFANFVIGNTLSENYKNGIFQLFLTQGHKLLSIKEAALQLEKDFIQLSNRLKSKNISILLLAPIPEHQLHPAQCQFSNPECLTDKQTVLEYRKNTINAMNNAAKVSSNLFVWDTIEQLCPIEKCSHYLDSQLIFSDDNHLSAYGSQLLSPYFEDFLRKHRLLSQNLLDKNIDKLRK</sequence>
<name>K9ZGM7_ANACC</name>
<dbReference type="GO" id="GO:0009103">
    <property type="term" value="P:lipopolysaccharide biosynthetic process"/>
    <property type="evidence" value="ECO:0007669"/>
    <property type="project" value="TreeGrafter"/>
</dbReference>
<keyword evidence="1" id="KW-0472">Membrane</keyword>
<dbReference type="OrthoDB" id="572802at2"/>
<evidence type="ECO:0000256" key="1">
    <source>
        <dbReference type="SAM" id="Phobius"/>
    </source>
</evidence>
<feature type="transmembrane region" description="Helical" evidence="1">
    <location>
        <begin position="207"/>
        <end position="229"/>
    </location>
</feature>
<keyword evidence="4" id="KW-0012">Acyltransferase</keyword>